<keyword evidence="1" id="KW-0812">Transmembrane</keyword>
<protein>
    <submittedName>
        <fullName evidence="2">Uncharacterized protein</fullName>
    </submittedName>
</protein>
<accession>X1KQJ9</accession>
<feature type="non-terminal residue" evidence="2">
    <location>
        <position position="32"/>
    </location>
</feature>
<organism evidence="2">
    <name type="scientific">marine sediment metagenome</name>
    <dbReference type="NCBI Taxonomy" id="412755"/>
    <lineage>
        <taxon>unclassified sequences</taxon>
        <taxon>metagenomes</taxon>
        <taxon>ecological metagenomes</taxon>
    </lineage>
</organism>
<sequence>MEAERAKELKRVAPRLFLGLVAVESFTLPIFR</sequence>
<keyword evidence="1" id="KW-1133">Transmembrane helix</keyword>
<comment type="caution">
    <text evidence="2">The sequence shown here is derived from an EMBL/GenBank/DDBJ whole genome shotgun (WGS) entry which is preliminary data.</text>
</comment>
<gene>
    <name evidence="2" type="ORF">S03H2_55944</name>
</gene>
<dbReference type="EMBL" id="BARU01035773">
    <property type="protein sequence ID" value="GAH84288.1"/>
    <property type="molecule type" value="Genomic_DNA"/>
</dbReference>
<reference evidence="2" key="1">
    <citation type="journal article" date="2014" name="Front. Microbiol.">
        <title>High frequency of phylogenetically diverse reductive dehalogenase-homologous genes in deep subseafloor sedimentary metagenomes.</title>
        <authorList>
            <person name="Kawai M."/>
            <person name="Futagami T."/>
            <person name="Toyoda A."/>
            <person name="Takaki Y."/>
            <person name="Nishi S."/>
            <person name="Hori S."/>
            <person name="Arai W."/>
            <person name="Tsubouchi T."/>
            <person name="Morono Y."/>
            <person name="Uchiyama I."/>
            <person name="Ito T."/>
            <person name="Fujiyama A."/>
            <person name="Inagaki F."/>
            <person name="Takami H."/>
        </authorList>
    </citation>
    <scope>NUCLEOTIDE SEQUENCE</scope>
    <source>
        <strain evidence="2">Expedition CK06-06</strain>
    </source>
</reference>
<evidence type="ECO:0000313" key="2">
    <source>
        <dbReference type="EMBL" id="GAH84288.1"/>
    </source>
</evidence>
<keyword evidence="1" id="KW-0472">Membrane</keyword>
<evidence type="ECO:0000256" key="1">
    <source>
        <dbReference type="SAM" id="Phobius"/>
    </source>
</evidence>
<feature type="transmembrane region" description="Helical" evidence="1">
    <location>
        <begin position="12"/>
        <end position="31"/>
    </location>
</feature>
<name>X1KQJ9_9ZZZZ</name>
<proteinExistence type="predicted"/>
<dbReference type="AlphaFoldDB" id="X1KQJ9"/>